<organism evidence="2 3">
    <name type="scientific">Chlamydia serpentis</name>
    <dbReference type="NCBI Taxonomy" id="1967782"/>
    <lineage>
        <taxon>Bacteria</taxon>
        <taxon>Pseudomonadati</taxon>
        <taxon>Chlamydiota</taxon>
        <taxon>Chlamydiia</taxon>
        <taxon>Chlamydiales</taxon>
        <taxon>Chlamydiaceae</taxon>
        <taxon>Chlamydia/Chlamydophila group</taxon>
        <taxon>Chlamydia</taxon>
    </lineage>
</organism>
<keyword evidence="1" id="KW-1133">Transmembrane helix</keyword>
<feature type="transmembrane region" description="Helical" evidence="1">
    <location>
        <begin position="38"/>
        <end position="57"/>
    </location>
</feature>
<protein>
    <submittedName>
        <fullName evidence="2">Uncharacterized protein</fullName>
    </submittedName>
</protein>
<sequence>MTRNIKYFLILFPGILWMIAGIKLLLKAATTVLDPTSSFLIYCPIAMISWGLALLKYHYLLRRTVEKQLILSSEFFAKKTTVISYIKQSFCSKRFLIMITMIVFSLILRRYISNIYGLFIIRATIGYALIKTAIGYFSKLQDNLIKSP</sequence>
<dbReference type="EMBL" id="LT993738">
    <property type="protein sequence ID" value="SPN73456.1"/>
    <property type="molecule type" value="Genomic_DNA"/>
</dbReference>
<accession>A0A2R8FAX5</accession>
<reference evidence="3" key="1">
    <citation type="submission" date="2017-11" db="EMBL/GenBank/DDBJ databases">
        <authorList>
            <person name="Seth-Smith MB H."/>
        </authorList>
    </citation>
    <scope>NUCLEOTIDE SEQUENCE [LARGE SCALE GENOMIC DNA]</scope>
</reference>
<dbReference type="OrthoDB" id="19178at2"/>
<dbReference type="AlphaFoldDB" id="A0A2R8FAX5"/>
<feature type="transmembrane region" description="Helical" evidence="1">
    <location>
        <begin position="7"/>
        <end position="26"/>
    </location>
</feature>
<name>A0A2R8FAX5_9CHLA</name>
<keyword evidence="3" id="KW-1185">Reference proteome</keyword>
<evidence type="ECO:0000313" key="2">
    <source>
        <dbReference type="EMBL" id="SPN73456.1"/>
    </source>
</evidence>
<dbReference type="KEGG" id="csee:C10C_0282"/>
<gene>
    <name evidence="2" type="ORF">C10C_0282</name>
</gene>
<proteinExistence type="predicted"/>
<feature type="transmembrane region" description="Helical" evidence="1">
    <location>
        <begin position="118"/>
        <end position="137"/>
    </location>
</feature>
<evidence type="ECO:0000256" key="1">
    <source>
        <dbReference type="SAM" id="Phobius"/>
    </source>
</evidence>
<evidence type="ECO:0000313" key="3">
    <source>
        <dbReference type="Proteomes" id="UP000244926"/>
    </source>
</evidence>
<feature type="transmembrane region" description="Helical" evidence="1">
    <location>
        <begin position="95"/>
        <end position="112"/>
    </location>
</feature>
<dbReference type="RefSeq" id="WP_108896420.1">
    <property type="nucleotide sequence ID" value="NZ_LT993738.1"/>
</dbReference>
<dbReference type="Proteomes" id="UP000244926">
    <property type="component" value="Chromosome I"/>
</dbReference>
<keyword evidence="1" id="KW-0472">Membrane</keyword>
<keyword evidence="1" id="KW-0812">Transmembrane</keyword>